<evidence type="ECO:0000256" key="1">
    <source>
        <dbReference type="SAM" id="Phobius"/>
    </source>
</evidence>
<organism evidence="2 3">
    <name type="scientific">Alkalicoccobacillus plakortidis</name>
    <dbReference type="NCBI Taxonomy" id="444060"/>
    <lineage>
        <taxon>Bacteria</taxon>
        <taxon>Bacillati</taxon>
        <taxon>Bacillota</taxon>
        <taxon>Bacilli</taxon>
        <taxon>Bacillales</taxon>
        <taxon>Bacillaceae</taxon>
        <taxon>Alkalicoccobacillus</taxon>
    </lineage>
</organism>
<proteinExistence type="predicted"/>
<dbReference type="RefSeq" id="WP_251609478.1">
    <property type="nucleotide sequence ID" value="NZ_JAMQJY010000002.1"/>
</dbReference>
<feature type="transmembrane region" description="Helical" evidence="1">
    <location>
        <begin position="42"/>
        <end position="63"/>
    </location>
</feature>
<reference evidence="2" key="1">
    <citation type="submission" date="2022-06" db="EMBL/GenBank/DDBJ databases">
        <title>Alkalicoccobacillus porphyridii sp. nov., isolated from a marine red alga, Porphyridium purpureum and reclassification of Shouchella plakortidis and Shouchella gibsonii as Alkalicoccobacillus plakortidis comb. nov. and Alkalicoccobacillus gibsonii comb. nov.</title>
        <authorList>
            <person name="Kim K.H."/>
            <person name="Lee J.K."/>
            <person name="Han D.M."/>
            <person name="Baek J.H."/>
            <person name="Jeon C.O."/>
        </authorList>
    </citation>
    <scope>NUCLEOTIDE SEQUENCE</scope>
    <source>
        <strain evidence="2">DSM 19153</strain>
    </source>
</reference>
<keyword evidence="3" id="KW-1185">Reference proteome</keyword>
<evidence type="ECO:0000313" key="2">
    <source>
        <dbReference type="EMBL" id="MCM2676635.1"/>
    </source>
</evidence>
<keyword evidence="1" id="KW-1133">Transmembrane helix</keyword>
<protein>
    <submittedName>
        <fullName evidence="2">DUF4179 domain-containing protein</fullName>
    </submittedName>
</protein>
<name>A0ABT0XLM9_9BACI</name>
<dbReference type="Gene3D" id="2.60.40.1630">
    <property type="entry name" value="bacillus anthracis domain"/>
    <property type="match status" value="1"/>
</dbReference>
<gene>
    <name evidence="2" type="ORF">NDM98_14930</name>
</gene>
<sequence length="336" mass="37625">MRKSSESEFPKHEVRQAIQKGISQAEQQLTQETSSMARPRNLFVFLSSSVAVGCALLIGATILSQSNTGGFSNIPFLSALLEDEDSEVIDEQPKNLELRRFEGGSQTIDGQTVTIEDALYDQSVLTINYSIESETENFEESAIDSVFSHRVDEKELNAYGEFTSEQVISPTELTGYNELDLRDDLPNEFTLGMTLTADQDEVWDFTFLIKEVEGLPMIPVYNNQVLEGITLNIDSITQTENELIIPITLKEPLKKDESYLSPSISIKLIDPNTGKTTILSGDGSGDYSNQWLHFNSRIRVDLEEVEMSDQMTIVPIIKAPGKDLEFDSFNIELIEE</sequence>
<evidence type="ECO:0000313" key="3">
    <source>
        <dbReference type="Proteomes" id="UP001203665"/>
    </source>
</evidence>
<comment type="caution">
    <text evidence="2">The sequence shown here is derived from an EMBL/GenBank/DDBJ whole genome shotgun (WGS) entry which is preliminary data.</text>
</comment>
<accession>A0ABT0XLM9</accession>
<dbReference type="Proteomes" id="UP001203665">
    <property type="component" value="Unassembled WGS sequence"/>
</dbReference>
<dbReference type="EMBL" id="JAMQJY010000002">
    <property type="protein sequence ID" value="MCM2676635.1"/>
    <property type="molecule type" value="Genomic_DNA"/>
</dbReference>
<keyword evidence="1" id="KW-0472">Membrane</keyword>
<keyword evidence="1" id="KW-0812">Transmembrane</keyword>